<evidence type="ECO:0000256" key="1">
    <source>
        <dbReference type="SAM" id="MobiDB-lite"/>
    </source>
</evidence>
<proteinExistence type="predicted"/>
<feature type="transmembrane region" description="Helical" evidence="2">
    <location>
        <begin position="7"/>
        <end position="26"/>
    </location>
</feature>
<feature type="region of interest" description="Disordered" evidence="1">
    <location>
        <begin position="37"/>
        <end position="96"/>
    </location>
</feature>
<sequence length="255" mass="26669">MERVSRISLWLSVAASVVALLAFLGIENYEELRRALSDDAENSPSPGPEDTDLSATGGADTGGTPGDGSGDGSTGTSESNGDNSGDQWTPTPDPTLEAYQEVDAGDCLHNWMTGESSWSSEVPEDVACGADGAALWVSYVSDTTGSCPSDAGRSHLSYTSDEGETVALCVSRRFEVGQCFLGVPDGGANLMSWVDCDNSSVPAPYSQIYSVTGVYAAPANHTPGECARTQNDQSSYASWFVEDETVLVCAVVYAN</sequence>
<accession>A0ABU2LLP6</accession>
<reference evidence="4" key="1">
    <citation type="submission" date="2023-07" db="EMBL/GenBank/DDBJ databases">
        <title>30 novel species of actinomycetes from the DSMZ collection.</title>
        <authorList>
            <person name="Nouioui I."/>
        </authorList>
    </citation>
    <scope>NUCLEOTIDE SEQUENCE [LARGE SCALE GENOMIC DNA]</scope>
    <source>
        <strain evidence="4">DSM 44918</strain>
    </source>
</reference>
<dbReference type="RefSeq" id="WP_311597222.1">
    <property type="nucleotide sequence ID" value="NZ_JAVREM010000006.1"/>
</dbReference>
<dbReference type="EMBL" id="JAVREM010000006">
    <property type="protein sequence ID" value="MDT0318504.1"/>
    <property type="molecule type" value="Genomic_DNA"/>
</dbReference>
<name>A0ABU2LLP6_9ACTN</name>
<organism evidence="3 4">
    <name type="scientific">Streptomyces millisiae</name>
    <dbReference type="NCBI Taxonomy" id="3075542"/>
    <lineage>
        <taxon>Bacteria</taxon>
        <taxon>Bacillati</taxon>
        <taxon>Actinomycetota</taxon>
        <taxon>Actinomycetes</taxon>
        <taxon>Kitasatosporales</taxon>
        <taxon>Streptomycetaceae</taxon>
        <taxon>Streptomyces</taxon>
    </lineage>
</organism>
<dbReference type="Proteomes" id="UP001183420">
    <property type="component" value="Unassembled WGS sequence"/>
</dbReference>
<protein>
    <submittedName>
        <fullName evidence="3">Uncharacterized protein</fullName>
    </submittedName>
</protein>
<evidence type="ECO:0000256" key="2">
    <source>
        <dbReference type="SAM" id="Phobius"/>
    </source>
</evidence>
<evidence type="ECO:0000313" key="3">
    <source>
        <dbReference type="EMBL" id="MDT0318504.1"/>
    </source>
</evidence>
<feature type="compositionally biased region" description="Low complexity" evidence="1">
    <location>
        <begin position="74"/>
        <end position="86"/>
    </location>
</feature>
<keyword evidence="4" id="KW-1185">Reference proteome</keyword>
<keyword evidence="2" id="KW-0812">Transmembrane</keyword>
<keyword evidence="2" id="KW-1133">Transmembrane helix</keyword>
<gene>
    <name evidence="3" type="ORF">RNC47_09170</name>
</gene>
<evidence type="ECO:0000313" key="4">
    <source>
        <dbReference type="Proteomes" id="UP001183420"/>
    </source>
</evidence>
<comment type="caution">
    <text evidence="3">The sequence shown here is derived from an EMBL/GenBank/DDBJ whole genome shotgun (WGS) entry which is preliminary data.</text>
</comment>
<feature type="compositionally biased region" description="Gly residues" evidence="1">
    <location>
        <begin position="59"/>
        <end position="73"/>
    </location>
</feature>
<keyword evidence="2" id="KW-0472">Membrane</keyword>